<organism evidence="11">
    <name type="scientific">Dehalogenimonas sp. 4OHTPN</name>
    <dbReference type="NCBI Taxonomy" id="3166643"/>
    <lineage>
        <taxon>Bacteria</taxon>
        <taxon>Bacillati</taxon>
        <taxon>Chloroflexota</taxon>
        <taxon>Dehalococcoidia</taxon>
        <taxon>Dehalococcoidales</taxon>
        <taxon>Dehalococcoidaceae</taxon>
        <taxon>Dehalogenimonas</taxon>
    </lineage>
</organism>
<feature type="region of interest" description="Disordered" evidence="8">
    <location>
        <begin position="374"/>
        <end position="412"/>
    </location>
</feature>
<keyword evidence="5 9" id="KW-0812">Transmembrane</keyword>
<sequence>MTKFFNVIKRFAAWKHAWLAAILIGSMILHLGLLWHPNELVLDEQYYVVAARDYLVQGDLHQPEHPPLAKLVITTGMQIFGDNPFGWRFFPAVFGVGAIFFFYLILRQFPLSQTAVNIAVSLFAFENATFLMASVAMLDIFNVTFMLAGFWAYLARKYPLAVLFLLLSALCKLTGLFPVIAIALHWLVFRRDKVLILAISGLAAYAGAILAVPGLEYLLTGDWSNPFSRINHLFTVPGTITFENSTHPSALHPWQWVLGYYIMPFWWSPQYLSAVTPTVWAITLPGFAWTSWLAWRRRGETAFFAAAWIFATLVVWIILGAITDRITYIFYFVPIVGGVLLAFALFFDNAWAWVRGTPRKIRGLMPEGVGIGDRDPIKETNTETNAMTPAGGQTSGDFPPVPPEEYVHESQPPKPGWWTLVRRRRLFFIGMGLFITIHLGFFLALSPFTNWWPTNPG</sequence>
<evidence type="ECO:0000256" key="5">
    <source>
        <dbReference type="ARBA" id="ARBA00022692"/>
    </source>
</evidence>
<evidence type="ECO:0000256" key="9">
    <source>
        <dbReference type="SAM" id="Phobius"/>
    </source>
</evidence>
<feature type="transmembrane region" description="Helical" evidence="9">
    <location>
        <begin position="194"/>
        <end position="215"/>
    </location>
</feature>
<dbReference type="GO" id="GO:0009103">
    <property type="term" value="P:lipopolysaccharide biosynthetic process"/>
    <property type="evidence" value="ECO:0007669"/>
    <property type="project" value="UniProtKB-ARBA"/>
</dbReference>
<proteinExistence type="predicted"/>
<gene>
    <name evidence="11" type="ORF">ABV300_00435</name>
</gene>
<feature type="transmembrane region" description="Helical" evidence="9">
    <location>
        <begin position="12"/>
        <end position="35"/>
    </location>
</feature>
<keyword evidence="7 9" id="KW-0472">Membrane</keyword>
<dbReference type="InterPro" id="IPR003342">
    <property type="entry name" value="ArnT-like_N"/>
</dbReference>
<evidence type="ECO:0000256" key="1">
    <source>
        <dbReference type="ARBA" id="ARBA00004651"/>
    </source>
</evidence>
<feature type="transmembrane region" description="Helical" evidence="9">
    <location>
        <begin position="328"/>
        <end position="354"/>
    </location>
</feature>
<name>A0AAU8GCH8_9CHLR</name>
<accession>A0AAU8GCH8</accession>
<comment type="subcellular location">
    <subcellularLocation>
        <location evidence="1">Cell membrane</location>
        <topology evidence="1">Multi-pass membrane protein</topology>
    </subcellularLocation>
</comment>
<feature type="compositionally biased region" description="Polar residues" evidence="8">
    <location>
        <begin position="382"/>
        <end position="396"/>
    </location>
</feature>
<feature type="transmembrane region" description="Helical" evidence="9">
    <location>
        <begin position="271"/>
        <end position="295"/>
    </location>
</feature>
<dbReference type="PANTHER" id="PTHR33908:SF11">
    <property type="entry name" value="MEMBRANE PROTEIN"/>
    <property type="match status" value="1"/>
</dbReference>
<feature type="transmembrane region" description="Helical" evidence="9">
    <location>
        <begin position="302"/>
        <end position="322"/>
    </location>
</feature>
<feature type="transmembrane region" description="Helical" evidence="9">
    <location>
        <begin position="426"/>
        <end position="448"/>
    </location>
</feature>
<reference evidence="11" key="1">
    <citation type="submission" date="2024-06" db="EMBL/GenBank/DDBJ databases">
        <title>A Novel Isolate, Dehalogenimonas sp. Strain 4OHTPN, Dechlorinates Aromatic 4 Hydroxy chlorothalonil by a Novel Reductive Dehalogenase.</title>
        <authorList>
            <person name="Liu G."/>
        </authorList>
    </citation>
    <scope>NUCLEOTIDE SEQUENCE</scope>
    <source>
        <strain evidence="11">4OHTPN</strain>
    </source>
</reference>
<dbReference type="PANTHER" id="PTHR33908">
    <property type="entry name" value="MANNOSYLTRANSFERASE YKCB-RELATED"/>
    <property type="match status" value="1"/>
</dbReference>
<dbReference type="RefSeq" id="WP_353714618.1">
    <property type="nucleotide sequence ID" value="NZ_CP159307.1"/>
</dbReference>
<dbReference type="EMBL" id="CP159307">
    <property type="protein sequence ID" value="XCH33377.1"/>
    <property type="molecule type" value="Genomic_DNA"/>
</dbReference>
<protein>
    <submittedName>
        <fullName evidence="11">Phospholipid carrier-dependent glycosyltransferase</fullName>
    </submittedName>
</protein>
<evidence type="ECO:0000256" key="2">
    <source>
        <dbReference type="ARBA" id="ARBA00022475"/>
    </source>
</evidence>
<keyword evidence="4" id="KW-0808">Transferase</keyword>
<dbReference type="GO" id="GO:0005886">
    <property type="term" value="C:plasma membrane"/>
    <property type="evidence" value="ECO:0007669"/>
    <property type="project" value="UniProtKB-SubCell"/>
</dbReference>
<evidence type="ECO:0000256" key="6">
    <source>
        <dbReference type="ARBA" id="ARBA00022989"/>
    </source>
</evidence>
<evidence type="ECO:0000256" key="7">
    <source>
        <dbReference type="ARBA" id="ARBA00023136"/>
    </source>
</evidence>
<evidence type="ECO:0000313" key="11">
    <source>
        <dbReference type="EMBL" id="XCH33377.1"/>
    </source>
</evidence>
<dbReference type="GO" id="GO:0016763">
    <property type="term" value="F:pentosyltransferase activity"/>
    <property type="evidence" value="ECO:0007669"/>
    <property type="project" value="TreeGrafter"/>
</dbReference>
<keyword evidence="6 9" id="KW-1133">Transmembrane helix</keyword>
<dbReference type="AlphaFoldDB" id="A0AAU8GCH8"/>
<dbReference type="Pfam" id="PF02366">
    <property type="entry name" value="PMT"/>
    <property type="match status" value="1"/>
</dbReference>
<dbReference type="GO" id="GO:0006493">
    <property type="term" value="P:protein O-linked glycosylation"/>
    <property type="evidence" value="ECO:0007669"/>
    <property type="project" value="InterPro"/>
</dbReference>
<keyword evidence="3" id="KW-0328">Glycosyltransferase</keyword>
<feature type="transmembrane region" description="Helical" evidence="9">
    <location>
        <begin position="160"/>
        <end position="187"/>
    </location>
</feature>
<evidence type="ECO:0000256" key="4">
    <source>
        <dbReference type="ARBA" id="ARBA00022679"/>
    </source>
</evidence>
<feature type="domain" description="ArnT-like N-terminal" evidence="10">
    <location>
        <begin position="26"/>
        <end position="157"/>
    </location>
</feature>
<evidence type="ECO:0000256" key="8">
    <source>
        <dbReference type="SAM" id="MobiDB-lite"/>
    </source>
</evidence>
<feature type="transmembrane region" description="Helical" evidence="9">
    <location>
        <begin position="85"/>
        <end position="106"/>
    </location>
</feature>
<keyword evidence="2" id="KW-1003">Cell membrane</keyword>
<dbReference type="GO" id="GO:0000030">
    <property type="term" value="F:mannosyltransferase activity"/>
    <property type="evidence" value="ECO:0007669"/>
    <property type="project" value="InterPro"/>
</dbReference>
<dbReference type="InterPro" id="IPR050297">
    <property type="entry name" value="LipidA_mod_glycosyltrf_83"/>
</dbReference>
<feature type="transmembrane region" description="Helical" evidence="9">
    <location>
        <begin position="127"/>
        <end position="154"/>
    </location>
</feature>
<evidence type="ECO:0000259" key="10">
    <source>
        <dbReference type="Pfam" id="PF02366"/>
    </source>
</evidence>
<evidence type="ECO:0000256" key="3">
    <source>
        <dbReference type="ARBA" id="ARBA00022676"/>
    </source>
</evidence>